<reference evidence="2" key="1">
    <citation type="journal article" date="2022" name="Mol. Ecol. Resour.">
        <title>The genomes of chicory, endive, great burdock and yacon provide insights into Asteraceae palaeo-polyploidization history and plant inulin production.</title>
        <authorList>
            <person name="Fan W."/>
            <person name="Wang S."/>
            <person name="Wang H."/>
            <person name="Wang A."/>
            <person name="Jiang F."/>
            <person name="Liu H."/>
            <person name="Zhao H."/>
            <person name="Xu D."/>
            <person name="Zhang Y."/>
        </authorList>
    </citation>
    <scope>NUCLEOTIDE SEQUENCE [LARGE SCALE GENOMIC DNA]</scope>
    <source>
        <strain evidence="2">cv. Yunnan</strain>
    </source>
</reference>
<evidence type="ECO:0000313" key="2">
    <source>
        <dbReference type="Proteomes" id="UP001056120"/>
    </source>
</evidence>
<dbReference type="Proteomes" id="UP001056120">
    <property type="component" value="Linkage Group LG18"/>
</dbReference>
<gene>
    <name evidence="1" type="ORF">L1987_55665</name>
</gene>
<sequence>MASLRFFNLLLILIIASSVSAHTTDVGAQGTILIHCTTSCCKDVDCSVLCAQPPISASHGLCKPDDVCAGGLCCCY</sequence>
<evidence type="ECO:0000313" key="1">
    <source>
        <dbReference type="EMBL" id="KAI3755856.1"/>
    </source>
</evidence>
<comment type="caution">
    <text evidence="1">The sequence shown here is derived from an EMBL/GenBank/DDBJ whole genome shotgun (WGS) entry which is preliminary data.</text>
</comment>
<protein>
    <submittedName>
        <fullName evidence="1">Uncharacterized protein</fullName>
    </submittedName>
</protein>
<dbReference type="EMBL" id="CM042035">
    <property type="protein sequence ID" value="KAI3755856.1"/>
    <property type="molecule type" value="Genomic_DNA"/>
</dbReference>
<reference evidence="1 2" key="2">
    <citation type="journal article" date="2022" name="Mol. Ecol. Resour.">
        <title>The genomes of chicory, endive, great burdock and yacon provide insights into Asteraceae paleo-polyploidization history and plant inulin production.</title>
        <authorList>
            <person name="Fan W."/>
            <person name="Wang S."/>
            <person name="Wang H."/>
            <person name="Wang A."/>
            <person name="Jiang F."/>
            <person name="Liu H."/>
            <person name="Zhao H."/>
            <person name="Xu D."/>
            <person name="Zhang Y."/>
        </authorList>
    </citation>
    <scope>NUCLEOTIDE SEQUENCE [LARGE SCALE GENOMIC DNA]</scope>
    <source>
        <strain evidence="2">cv. Yunnan</strain>
        <tissue evidence="1">Leaves</tissue>
    </source>
</reference>
<organism evidence="1 2">
    <name type="scientific">Smallanthus sonchifolius</name>
    <dbReference type="NCBI Taxonomy" id="185202"/>
    <lineage>
        <taxon>Eukaryota</taxon>
        <taxon>Viridiplantae</taxon>
        <taxon>Streptophyta</taxon>
        <taxon>Embryophyta</taxon>
        <taxon>Tracheophyta</taxon>
        <taxon>Spermatophyta</taxon>
        <taxon>Magnoliopsida</taxon>
        <taxon>eudicotyledons</taxon>
        <taxon>Gunneridae</taxon>
        <taxon>Pentapetalae</taxon>
        <taxon>asterids</taxon>
        <taxon>campanulids</taxon>
        <taxon>Asterales</taxon>
        <taxon>Asteraceae</taxon>
        <taxon>Asteroideae</taxon>
        <taxon>Heliantheae alliance</taxon>
        <taxon>Millerieae</taxon>
        <taxon>Smallanthus</taxon>
    </lineage>
</organism>
<name>A0ACB9EAW1_9ASTR</name>
<accession>A0ACB9EAW1</accession>
<keyword evidence="2" id="KW-1185">Reference proteome</keyword>
<proteinExistence type="predicted"/>